<dbReference type="GO" id="GO:0016787">
    <property type="term" value="F:hydrolase activity"/>
    <property type="evidence" value="ECO:0007669"/>
    <property type="project" value="UniProtKB-KW"/>
</dbReference>
<evidence type="ECO:0000259" key="2">
    <source>
        <dbReference type="Pfam" id="PF20434"/>
    </source>
</evidence>
<dbReference type="InterPro" id="IPR049492">
    <property type="entry name" value="BD-FAE-like_dom"/>
</dbReference>
<evidence type="ECO:0000313" key="4">
    <source>
        <dbReference type="Proteomes" id="UP000000561"/>
    </source>
</evidence>
<dbReference type="AlphaFoldDB" id="A0A0D1CZJ5"/>
<dbReference type="EMBL" id="CM003140">
    <property type="protein sequence ID" value="KIS71688.1"/>
    <property type="molecule type" value="Genomic_DNA"/>
</dbReference>
<dbReference type="InterPro" id="IPR050300">
    <property type="entry name" value="GDXG_lipolytic_enzyme"/>
</dbReference>
<protein>
    <recommendedName>
        <fullName evidence="2">BD-FAE-like domain-containing protein</fullName>
    </recommendedName>
</protein>
<organism evidence="3 4">
    <name type="scientific">Mycosarcoma maydis</name>
    <name type="common">Corn smut fungus</name>
    <name type="synonym">Ustilago maydis</name>
    <dbReference type="NCBI Taxonomy" id="5270"/>
    <lineage>
        <taxon>Eukaryota</taxon>
        <taxon>Fungi</taxon>
        <taxon>Dikarya</taxon>
        <taxon>Basidiomycota</taxon>
        <taxon>Ustilaginomycotina</taxon>
        <taxon>Ustilaginomycetes</taxon>
        <taxon>Ustilaginales</taxon>
        <taxon>Ustilaginaceae</taxon>
        <taxon>Mycosarcoma</taxon>
    </lineage>
</organism>
<proteinExistence type="predicted"/>
<dbReference type="RefSeq" id="XP_011386826.1">
    <property type="nucleotide sequence ID" value="XM_011388524.1"/>
</dbReference>
<dbReference type="OrthoDB" id="6495301at2759"/>
<feature type="domain" description="BD-FAE-like" evidence="2">
    <location>
        <begin position="24"/>
        <end position="136"/>
    </location>
</feature>
<dbReference type="Proteomes" id="UP000000561">
    <property type="component" value="Chromosome 1"/>
</dbReference>
<dbReference type="PANTHER" id="PTHR48081">
    <property type="entry name" value="AB HYDROLASE SUPERFAMILY PROTEIN C4A8.06C"/>
    <property type="match status" value="1"/>
</dbReference>
<accession>A0A0D1CZJ5</accession>
<evidence type="ECO:0000313" key="3">
    <source>
        <dbReference type="EMBL" id="KIS71688.1"/>
    </source>
</evidence>
<dbReference type="Gene3D" id="3.40.50.1820">
    <property type="entry name" value="alpha/beta hydrolase"/>
    <property type="match status" value="1"/>
</dbReference>
<dbReference type="InterPro" id="IPR029058">
    <property type="entry name" value="AB_hydrolase_fold"/>
</dbReference>
<evidence type="ECO:0000256" key="1">
    <source>
        <dbReference type="ARBA" id="ARBA00022801"/>
    </source>
</evidence>
<dbReference type="InParanoid" id="A0A0D1CZJ5"/>
<dbReference type="GeneID" id="23567849"/>
<dbReference type="VEuPathDB" id="FungiDB:UMAG_12082"/>
<gene>
    <name evidence="3" type="ORF">UMAG_12082</name>
</gene>
<dbReference type="SUPFAM" id="SSF53474">
    <property type="entry name" value="alpha/beta-Hydrolases"/>
    <property type="match status" value="1"/>
</dbReference>
<dbReference type="KEGG" id="uma:UMAG_12082"/>
<sequence>MSTSSIAPQTLTYVSGSADPEQQLDLYLPTSPATGLTIFIHGGAWRTGSRKDHVDLAQYLCSRGKAVAVIDYRLSVADEATGLPKNVHPVHAHDVNAAMSFLYRHQAVPHKGWVVVGHSVGAWLALAALIDGQPKQGDMQHPKPMPVLDSGARECIKTCVLVDGIFSISDLLKEYPPYEGFVAQAFLPQPGPSNYDIVSCETWPLALQGKDIHVWHSRDDELLSFKQSIDVILHLDHKLSALSANNDAIVEIPEAGLASSTSVNGENRSLASIYGHVKIRNASQLHADLTSLRGAHDDLLHTKIFWDLLHHL</sequence>
<name>A0A0D1CZJ5_MYCMD</name>
<dbReference type="STRING" id="237631.A0A0D1CZJ5"/>
<reference evidence="3 4" key="1">
    <citation type="journal article" date="2006" name="Nature">
        <title>Insights from the genome of the biotrophic fungal plant pathogen Ustilago maydis.</title>
        <authorList>
            <person name="Kamper J."/>
            <person name="Kahmann R."/>
            <person name="Bolker M."/>
            <person name="Ma L.J."/>
            <person name="Brefort T."/>
            <person name="Saville B.J."/>
            <person name="Banuett F."/>
            <person name="Kronstad J.W."/>
            <person name="Gold S.E."/>
            <person name="Muller O."/>
            <person name="Perlin M.H."/>
            <person name="Wosten H.A."/>
            <person name="de Vries R."/>
            <person name="Ruiz-Herrera J."/>
            <person name="Reynaga-Pena C.G."/>
            <person name="Snetselaar K."/>
            <person name="McCann M."/>
            <person name="Perez-Martin J."/>
            <person name="Feldbrugge M."/>
            <person name="Basse C.W."/>
            <person name="Steinberg G."/>
            <person name="Ibeas J.I."/>
            <person name="Holloman W."/>
            <person name="Guzman P."/>
            <person name="Farman M."/>
            <person name="Stajich J.E."/>
            <person name="Sentandreu R."/>
            <person name="Gonzalez-Prieto J.M."/>
            <person name="Kennell J.C."/>
            <person name="Molina L."/>
            <person name="Schirawski J."/>
            <person name="Mendoza-Mendoza A."/>
            <person name="Greilinger D."/>
            <person name="Munch K."/>
            <person name="Rossel N."/>
            <person name="Scherer M."/>
            <person name="Vranes M."/>
            <person name="Ladendorf O."/>
            <person name="Vincon V."/>
            <person name="Fuchs U."/>
            <person name="Sandrock B."/>
            <person name="Meng S."/>
            <person name="Ho E.C."/>
            <person name="Cahill M.J."/>
            <person name="Boyce K.J."/>
            <person name="Klose J."/>
            <person name="Klosterman S.J."/>
            <person name="Deelstra H.J."/>
            <person name="Ortiz-Castellanos L."/>
            <person name="Li W."/>
            <person name="Sanchez-Alonso P."/>
            <person name="Schreier P.H."/>
            <person name="Hauser-Hahn I."/>
            <person name="Vaupel M."/>
            <person name="Koopmann E."/>
            <person name="Friedrich G."/>
            <person name="Voss H."/>
            <person name="Schluter T."/>
            <person name="Margolis J."/>
            <person name="Platt D."/>
            <person name="Swimmer C."/>
            <person name="Gnirke A."/>
            <person name="Chen F."/>
            <person name="Vysotskaia V."/>
            <person name="Mannhaupt G."/>
            <person name="Guldener U."/>
            <person name="Munsterkotter M."/>
            <person name="Haase D."/>
            <person name="Oesterheld M."/>
            <person name="Mewes H.W."/>
            <person name="Mauceli E.W."/>
            <person name="DeCaprio D."/>
            <person name="Wade C.M."/>
            <person name="Butler J."/>
            <person name="Young S."/>
            <person name="Jaffe D.B."/>
            <person name="Calvo S."/>
            <person name="Nusbaum C."/>
            <person name="Galagan J."/>
            <person name="Birren B.W."/>
        </authorList>
    </citation>
    <scope>NUCLEOTIDE SEQUENCE [LARGE SCALE GENOMIC DNA]</scope>
    <source>
        <strain evidence="4">DSM 14603 / FGSC 9021 / UM521</strain>
    </source>
</reference>
<dbReference type="Pfam" id="PF20434">
    <property type="entry name" value="BD-FAE"/>
    <property type="match status" value="1"/>
</dbReference>
<keyword evidence="1" id="KW-0378">Hydrolase</keyword>
<keyword evidence="4" id="KW-1185">Reference proteome</keyword>
<dbReference type="PANTHER" id="PTHR48081:SF33">
    <property type="entry name" value="KYNURENINE FORMAMIDASE"/>
    <property type="match status" value="1"/>
</dbReference>